<dbReference type="CDD" id="cd00093">
    <property type="entry name" value="HTH_XRE"/>
    <property type="match status" value="1"/>
</dbReference>
<reference evidence="4" key="1">
    <citation type="submission" date="2017-06" db="EMBL/GenBank/DDBJ databases">
        <authorList>
            <person name="Cremers G."/>
        </authorList>
    </citation>
    <scope>NUCLEOTIDE SEQUENCE [LARGE SCALE GENOMIC DNA]</scope>
</reference>
<dbReference type="PROSITE" id="PS50943">
    <property type="entry name" value="HTH_CROC1"/>
    <property type="match status" value="1"/>
</dbReference>
<dbReference type="OrthoDB" id="371872at2157"/>
<proteinExistence type="predicted"/>
<dbReference type="GO" id="GO:0003700">
    <property type="term" value="F:DNA-binding transcription factor activity"/>
    <property type="evidence" value="ECO:0007669"/>
    <property type="project" value="TreeGrafter"/>
</dbReference>
<dbReference type="AlphaFoldDB" id="A0A284VPJ0"/>
<dbReference type="InterPro" id="IPR001387">
    <property type="entry name" value="Cro/C1-type_HTH"/>
</dbReference>
<evidence type="ECO:0000259" key="2">
    <source>
        <dbReference type="PROSITE" id="PS50943"/>
    </source>
</evidence>
<dbReference type="InterPro" id="IPR050807">
    <property type="entry name" value="TransReg_Diox_bact_type"/>
</dbReference>
<dbReference type="RefSeq" id="WP_096205879.1">
    <property type="nucleotide sequence ID" value="NZ_FZMP01000168.1"/>
</dbReference>
<keyword evidence="1" id="KW-0238">DNA-binding</keyword>
<dbReference type="PANTHER" id="PTHR46797:SF1">
    <property type="entry name" value="METHYLPHOSPHONATE SYNTHASE"/>
    <property type="match status" value="1"/>
</dbReference>
<keyword evidence="4" id="KW-1185">Reference proteome</keyword>
<protein>
    <submittedName>
        <fullName evidence="3">Putative Helix-turn-helix domain protein</fullName>
    </submittedName>
</protein>
<dbReference type="Pfam" id="PF01381">
    <property type="entry name" value="HTH_3"/>
    <property type="match status" value="1"/>
</dbReference>
<dbReference type="PANTHER" id="PTHR46797">
    <property type="entry name" value="HTH-TYPE TRANSCRIPTIONAL REGULATOR"/>
    <property type="match status" value="1"/>
</dbReference>
<dbReference type="SMART" id="SM00530">
    <property type="entry name" value="HTH_XRE"/>
    <property type="match status" value="1"/>
</dbReference>
<dbReference type="EMBL" id="FZMP01000168">
    <property type="protein sequence ID" value="SNQ61194.1"/>
    <property type="molecule type" value="Genomic_DNA"/>
</dbReference>
<evidence type="ECO:0000256" key="1">
    <source>
        <dbReference type="ARBA" id="ARBA00023125"/>
    </source>
</evidence>
<evidence type="ECO:0000313" key="4">
    <source>
        <dbReference type="Proteomes" id="UP000218615"/>
    </source>
</evidence>
<dbReference type="SUPFAM" id="SSF47413">
    <property type="entry name" value="lambda repressor-like DNA-binding domains"/>
    <property type="match status" value="1"/>
</dbReference>
<dbReference type="Proteomes" id="UP000218615">
    <property type="component" value="Unassembled WGS sequence"/>
</dbReference>
<sequence>MNFGQKLRRLREEKGISQQELAKRLGYKSNSYIYDIEKGSFIPTDEKIKRLARALMIPSSRIKDILFESRLESLGIKDANFINMLKNYSRLTKSDKEAIVRVYLEKWKGRIKVFCK</sequence>
<dbReference type="Gene3D" id="1.10.260.40">
    <property type="entry name" value="lambda repressor-like DNA-binding domains"/>
    <property type="match status" value="1"/>
</dbReference>
<dbReference type="GO" id="GO:0003677">
    <property type="term" value="F:DNA binding"/>
    <property type="evidence" value="ECO:0007669"/>
    <property type="project" value="UniProtKB-KW"/>
</dbReference>
<feature type="domain" description="HTH cro/C1-type" evidence="2">
    <location>
        <begin position="7"/>
        <end position="62"/>
    </location>
</feature>
<evidence type="ECO:0000313" key="3">
    <source>
        <dbReference type="EMBL" id="SNQ61194.1"/>
    </source>
</evidence>
<dbReference type="GO" id="GO:0005829">
    <property type="term" value="C:cytosol"/>
    <property type="evidence" value="ECO:0007669"/>
    <property type="project" value="TreeGrafter"/>
</dbReference>
<name>A0A284VPJ0_9EURY</name>
<accession>A0A284VPJ0</accession>
<organism evidence="3 4">
    <name type="scientific">Candidatus Methanoperedens nitratireducens</name>
    <dbReference type="NCBI Taxonomy" id="1392998"/>
    <lineage>
        <taxon>Archaea</taxon>
        <taxon>Methanobacteriati</taxon>
        <taxon>Methanobacteriota</taxon>
        <taxon>Stenosarchaea group</taxon>
        <taxon>Methanomicrobia</taxon>
        <taxon>Methanosarcinales</taxon>
        <taxon>ANME-2 cluster</taxon>
        <taxon>Candidatus Methanoperedentaceae</taxon>
        <taxon>Candidatus Methanoperedens</taxon>
    </lineage>
</organism>
<gene>
    <name evidence="3" type="ORF">MNV_250011</name>
</gene>
<dbReference type="InterPro" id="IPR010982">
    <property type="entry name" value="Lambda_DNA-bd_dom_sf"/>
</dbReference>